<dbReference type="EC" id="5.4.99.15" evidence="1"/>
<dbReference type="InterPro" id="IPR017853">
    <property type="entry name" value="GH"/>
</dbReference>
<name>A0ABU0LFK4_XANAG</name>
<dbReference type="Gene3D" id="3.20.20.80">
    <property type="entry name" value="Glycosidases"/>
    <property type="match status" value="3"/>
</dbReference>
<reference evidence="1 2" key="1">
    <citation type="submission" date="2023-07" db="EMBL/GenBank/DDBJ databases">
        <title>Genomic Encyclopedia of Type Strains, Phase IV (KMG-IV): sequencing the most valuable type-strain genomes for metagenomic binning, comparative biology and taxonomic classification.</title>
        <authorList>
            <person name="Goeker M."/>
        </authorList>
    </citation>
    <scope>NUCLEOTIDE SEQUENCE [LARGE SCALE GENOMIC DNA]</scope>
    <source>
        <strain evidence="1 2">DSM 3770</strain>
    </source>
</reference>
<dbReference type="GO" id="GO:0047470">
    <property type="term" value="F:(1,4)-alpha-D-glucan 1-alpha-D-glucosylmutase activity"/>
    <property type="evidence" value="ECO:0007669"/>
    <property type="project" value="UniProtKB-EC"/>
</dbReference>
<keyword evidence="1" id="KW-0413">Isomerase</keyword>
<comment type="caution">
    <text evidence="1">The sequence shown here is derived from an EMBL/GenBank/DDBJ whole genome shotgun (WGS) entry which is preliminary data.</text>
</comment>
<gene>
    <name evidence="1" type="ORF">QOZ94_002729</name>
</gene>
<proteinExistence type="predicted"/>
<accession>A0ABU0LFK4</accession>
<dbReference type="InterPro" id="IPR012767">
    <property type="entry name" value="Trehalose_TreY"/>
</dbReference>
<dbReference type="SUPFAM" id="SSF51445">
    <property type="entry name" value="(Trans)glycosidases"/>
    <property type="match status" value="1"/>
</dbReference>
<dbReference type="RefSeq" id="WP_237347615.1">
    <property type="nucleotide sequence ID" value="NZ_JABWGX010000043.1"/>
</dbReference>
<dbReference type="Gene3D" id="3.30.1590.10">
    <property type="entry name" value="Maltooligosyl trehalose synthase, domain 2"/>
    <property type="match status" value="1"/>
</dbReference>
<dbReference type="Proteomes" id="UP001241747">
    <property type="component" value="Unassembled WGS sequence"/>
</dbReference>
<dbReference type="PANTHER" id="PTHR10357">
    <property type="entry name" value="ALPHA-AMYLASE FAMILY MEMBER"/>
    <property type="match status" value="1"/>
</dbReference>
<organism evidence="1 2">
    <name type="scientific">Xanthobacter agilis</name>
    <dbReference type="NCBI Taxonomy" id="47492"/>
    <lineage>
        <taxon>Bacteria</taxon>
        <taxon>Pseudomonadati</taxon>
        <taxon>Pseudomonadota</taxon>
        <taxon>Alphaproteobacteria</taxon>
        <taxon>Hyphomicrobiales</taxon>
        <taxon>Xanthobacteraceae</taxon>
        <taxon>Xanthobacter</taxon>
    </lineage>
</organism>
<evidence type="ECO:0000313" key="1">
    <source>
        <dbReference type="EMBL" id="MDQ0505929.1"/>
    </source>
</evidence>
<dbReference type="EMBL" id="JAUSVY010000005">
    <property type="protein sequence ID" value="MDQ0505929.1"/>
    <property type="molecule type" value="Genomic_DNA"/>
</dbReference>
<dbReference type="InterPro" id="IPR013797">
    <property type="entry name" value="Maltooligo_trehalose_synth_4"/>
</dbReference>
<dbReference type="Gene3D" id="1.10.10.470">
    <property type="entry name" value="Maltooligosyl trehalose synthase, domain 4"/>
    <property type="match status" value="1"/>
</dbReference>
<keyword evidence="2" id="KW-1185">Reference proteome</keyword>
<evidence type="ECO:0000313" key="2">
    <source>
        <dbReference type="Proteomes" id="UP001241747"/>
    </source>
</evidence>
<dbReference type="NCBIfam" id="TIGR02401">
    <property type="entry name" value="trehalose_TreY"/>
    <property type="match status" value="1"/>
</dbReference>
<dbReference type="PANTHER" id="PTHR10357:SF216">
    <property type="entry name" value="MALTOOLIGOSYL TREHALOSE SYNTHASE-RELATED"/>
    <property type="match status" value="1"/>
</dbReference>
<protein>
    <submittedName>
        <fullName evidence="1">(1-&gt;4)-alpha-D-glucan 1-alpha-D-glucosylmutase</fullName>
        <ecNumber evidence="1">5.4.99.15</ecNumber>
    </submittedName>
</protein>
<sequence>MTPPHGAVRLQIDSGFPLDAAAAQVDYFADLGLSHMAISPLLSSRPGLFGGVVDHATVDPRIGGEEGLHRLVHELRRRHMGLIVDVTPAAMAVGGDDNDVWRDLMEWGRDSAHAHWLDVDWRSADASLRNRLLLPFLDRPYGAALQDGALQLAFDSARGVLLVRHREHAFPICPLDYAAVLEAAGLADAAALAAPFAGLSRLRPSAEQVAAARRELSAKAAGPEGRALVAAAVGAFDPRTDPGRARLHHLLERQNYRLAWWGTAADALNWRRLPDTTALAALRMERPDVFDATHGTLLRLYGEGLLDGFVIRQWDLLADPAGYARRLRLKLETQAHRGATARPAAILIADTVPIGDALPEGWDVAGTAGAEVQDALSAVLHDAGGGGALSDLWIGATGERQRLDEQQAAARRQALRTIFGAQLDGAVQALHEVAEADLATRDATRAALARVVSEVAIALPVPRTYGDLDGFAPADTALFAAALKRARRQLSPADALVADHVSDWLGGVAPRSVRDFEQAGAREQAIAAVQQLTAALAQVSTDEMLFSRYGRLISRNEAGADLSQAGLRPDAFHARMTARAARSPHAFTPTGGPGQRLGEDTRMRIAVLSEAPRDWEPVLRHFLESTQPFRSRLVDGVAPEPADTVVLAQALVGVWPSALEPDDALGLADLHSRLRAWWLNVVRAARRRTDPHFGDADYEAGCMTFLAALLESPDGLPARRMIADHVPRLVAAGTLNALSQTVLKCTVPGVPELFQGCEFWDQSLGAIDQARAVDYRARAHGLTTGDTPDQMLESPQDGRVKQAVLGRLLHLRAAWPALFHDGDYLPLTVEGRHAPQVLAFARRHRDQAAVTVVTRLAAHLLDGPSALAPPAVPRVPPSRWGDTCVPLPGLGDGSYRDALTGRDLECRHGRILISEALHSFPAAVLLKA</sequence>